<keyword evidence="2" id="KW-1185">Reference proteome</keyword>
<gene>
    <name evidence="1" type="ORF">EV421DRAFT_1910327</name>
</gene>
<proteinExistence type="predicted"/>
<name>A0AA39IZ45_9AGAR</name>
<dbReference type="AlphaFoldDB" id="A0AA39IZ45"/>
<evidence type="ECO:0000313" key="2">
    <source>
        <dbReference type="Proteomes" id="UP001175226"/>
    </source>
</evidence>
<evidence type="ECO:0000313" key="1">
    <source>
        <dbReference type="EMBL" id="KAK0433176.1"/>
    </source>
</evidence>
<accession>A0AA39IZ45</accession>
<dbReference type="EMBL" id="JAUEPT010000084">
    <property type="protein sequence ID" value="KAK0433176.1"/>
    <property type="molecule type" value="Genomic_DNA"/>
</dbReference>
<protein>
    <submittedName>
        <fullName evidence="1">Uncharacterized protein</fullName>
    </submittedName>
</protein>
<sequence>MDFDCITLNDEPYDFNGMASVIDAYDETIDASERYTRVYDGSHLYYQYTSRLLELLLSGASPCLRLSLHWEYDRVRTSFLEIYSTPSPSESNAIDLSSVHSIPFADDVPLELWEEIFNLLPHQTLLVSRCVYGPNTYTPMSSTIPMPYADLQVFMNLKCAL</sequence>
<reference evidence="1" key="1">
    <citation type="submission" date="2023-06" db="EMBL/GenBank/DDBJ databases">
        <authorList>
            <consortium name="Lawrence Berkeley National Laboratory"/>
            <person name="Ahrendt S."/>
            <person name="Sahu N."/>
            <person name="Indic B."/>
            <person name="Wong-Bajracharya J."/>
            <person name="Merenyi Z."/>
            <person name="Ke H.-M."/>
            <person name="Monk M."/>
            <person name="Kocsube S."/>
            <person name="Drula E."/>
            <person name="Lipzen A."/>
            <person name="Balint B."/>
            <person name="Henrissat B."/>
            <person name="Andreopoulos B."/>
            <person name="Martin F.M."/>
            <person name="Harder C.B."/>
            <person name="Rigling D."/>
            <person name="Ford K.L."/>
            <person name="Foster G.D."/>
            <person name="Pangilinan J."/>
            <person name="Papanicolaou A."/>
            <person name="Barry K."/>
            <person name="LaButti K."/>
            <person name="Viragh M."/>
            <person name="Koriabine M."/>
            <person name="Yan M."/>
            <person name="Riley R."/>
            <person name="Champramary S."/>
            <person name="Plett K.L."/>
            <person name="Tsai I.J."/>
            <person name="Slot J."/>
            <person name="Sipos G."/>
            <person name="Plett J."/>
            <person name="Nagy L.G."/>
            <person name="Grigoriev I.V."/>
        </authorList>
    </citation>
    <scope>NUCLEOTIDE SEQUENCE</scope>
    <source>
        <strain evidence="1">FPL87.14</strain>
    </source>
</reference>
<dbReference type="Proteomes" id="UP001175226">
    <property type="component" value="Unassembled WGS sequence"/>
</dbReference>
<organism evidence="1 2">
    <name type="scientific">Armillaria borealis</name>
    <dbReference type="NCBI Taxonomy" id="47425"/>
    <lineage>
        <taxon>Eukaryota</taxon>
        <taxon>Fungi</taxon>
        <taxon>Dikarya</taxon>
        <taxon>Basidiomycota</taxon>
        <taxon>Agaricomycotina</taxon>
        <taxon>Agaricomycetes</taxon>
        <taxon>Agaricomycetidae</taxon>
        <taxon>Agaricales</taxon>
        <taxon>Marasmiineae</taxon>
        <taxon>Physalacriaceae</taxon>
        <taxon>Armillaria</taxon>
    </lineage>
</organism>
<comment type="caution">
    <text evidence="1">The sequence shown here is derived from an EMBL/GenBank/DDBJ whole genome shotgun (WGS) entry which is preliminary data.</text>
</comment>